<name>A0A074LM30_9BACL</name>
<dbReference type="Proteomes" id="UP000027931">
    <property type="component" value="Unassembled WGS sequence"/>
</dbReference>
<protein>
    <submittedName>
        <fullName evidence="1">Uncharacterized protein</fullName>
    </submittedName>
</protein>
<keyword evidence="2" id="KW-1185">Reference proteome</keyword>
<proteinExistence type="predicted"/>
<accession>A0A074LM30</accession>
<dbReference type="OrthoDB" id="2376397at2"/>
<dbReference type="AlphaFoldDB" id="A0A074LM30"/>
<comment type="caution">
    <text evidence="1">The sequence shown here is derived from an EMBL/GenBank/DDBJ whole genome shotgun (WGS) entry which is preliminary data.</text>
</comment>
<evidence type="ECO:0000313" key="2">
    <source>
        <dbReference type="Proteomes" id="UP000027931"/>
    </source>
</evidence>
<reference evidence="1 2" key="1">
    <citation type="journal article" date="2013" name="Int. J. Syst. Evol. Microbiol.">
        <title>Tumebacillus flagellatus sp. nov., an alpha-amylase/pullulanase-producing bacterium isolated from cassava wastewater.</title>
        <authorList>
            <person name="Wang Q."/>
            <person name="Xie N."/>
            <person name="Qin Y."/>
            <person name="Shen N."/>
            <person name="Zhu J."/>
            <person name="Mi H."/>
            <person name="Huang R."/>
        </authorList>
    </citation>
    <scope>NUCLEOTIDE SEQUENCE [LARGE SCALE GENOMIC DNA]</scope>
    <source>
        <strain evidence="1 2">GST4</strain>
    </source>
</reference>
<sequence length="77" mass="8684">MFQCPACGELMEILTNFHCLSQHGLSKKELINHYGAPKYVSPTMSRDVQKWIKESSIISKVDFDVAQAAARTLVKRS</sequence>
<dbReference type="eggNOG" id="ENOG5034BXT">
    <property type="taxonomic scope" value="Bacteria"/>
</dbReference>
<organism evidence="1 2">
    <name type="scientific">Tumebacillus flagellatus</name>
    <dbReference type="NCBI Taxonomy" id="1157490"/>
    <lineage>
        <taxon>Bacteria</taxon>
        <taxon>Bacillati</taxon>
        <taxon>Bacillota</taxon>
        <taxon>Bacilli</taxon>
        <taxon>Bacillales</taxon>
        <taxon>Alicyclobacillaceae</taxon>
        <taxon>Tumebacillus</taxon>
    </lineage>
</organism>
<dbReference type="STRING" id="1157490.EL26_17115"/>
<gene>
    <name evidence="1" type="ORF">EL26_17115</name>
</gene>
<evidence type="ECO:0000313" key="1">
    <source>
        <dbReference type="EMBL" id="KEO82144.1"/>
    </source>
</evidence>
<dbReference type="EMBL" id="JMIR01000027">
    <property type="protein sequence ID" value="KEO82144.1"/>
    <property type="molecule type" value="Genomic_DNA"/>
</dbReference>
<dbReference type="RefSeq" id="WP_038091194.1">
    <property type="nucleotide sequence ID" value="NZ_JMIR01000027.1"/>
</dbReference>